<proteinExistence type="predicted"/>
<feature type="coiled-coil region" evidence="6">
    <location>
        <begin position="250"/>
        <end position="308"/>
    </location>
</feature>
<evidence type="ECO:0000256" key="3">
    <source>
        <dbReference type="ARBA" id="ARBA00023125"/>
    </source>
</evidence>
<name>A0A5N7ARY1_9EURO</name>
<dbReference type="GO" id="GO:0008270">
    <property type="term" value="F:zinc ion binding"/>
    <property type="evidence" value="ECO:0007669"/>
    <property type="project" value="InterPro"/>
</dbReference>
<dbReference type="SUPFAM" id="SSF57701">
    <property type="entry name" value="Zn2/Cys6 DNA-binding domain"/>
    <property type="match status" value="1"/>
</dbReference>
<dbReference type="Proteomes" id="UP000326198">
    <property type="component" value="Unassembled WGS sequence"/>
</dbReference>
<evidence type="ECO:0000259" key="7">
    <source>
        <dbReference type="PROSITE" id="PS50048"/>
    </source>
</evidence>
<dbReference type="GO" id="GO:0000435">
    <property type="term" value="P:positive regulation of transcription from RNA polymerase II promoter by galactose"/>
    <property type="evidence" value="ECO:0007669"/>
    <property type="project" value="TreeGrafter"/>
</dbReference>
<keyword evidence="9" id="KW-1185">Reference proteome</keyword>
<dbReference type="Pfam" id="PF04082">
    <property type="entry name" value="Fungal_trans"/>
    <property type="match status" value="1"/>
</dbReference>
<keyword evidence="1" id="KW-0479">Metal-binding</keyword>
<dbReference type="InterPro" id="IPR051127">
    <property type="entry name" value="Fungal_SecMet_Regulators"/>
</dbReference>
<evidence type="ECO:0000313" key="8">
    <source>
        <dbReference type="EMBL" id="KAE8371648.1"/>
    </source>
</evidence>
<feature type="domain" description="Zn(2)-C6 fungal-type" evidence="7">
    <location>
        <begin position="27"/>
        <end position="56"/>
    </location>
</feature>
<evidence type="ECO:0000256" key="5">
    <source>
        <dbReference type="ARBA" id="ARBA00023242"/>
    </source>
</evidence>
<dbReference type="GO" id="GO:0006351">
    <property type="term" value="P:DNA-templated transcription"/>
    <property type="evidence" value="ECO:0007669"/>
    <property type="project" value="InterPro"/>
</dbReference>
<accession>A0A5N7ARY1</accession>
<dbReference type="CDD" id="cd00067">
    <property type="entry name" value="GAL4"/>
    <property type="match status" value="1"/>
</dbReference>
<dbReference type="CDD" id="cd12148">
    <property type="entry name" value="fungal_TF_MHR"/>
    <property type="match status" value="1"/>
</dbReference>
<dbReference type="PANTHER" id="PTHR47424">
    <property type="entry name" value="REGULATORY PROTEIN GAL4"/>
    <property type="match status" value="1"/>
</dbReference>
<dbReference type="AlphaFoldDB" id="A0A5N7ARY1"/>
<evidence type="ECO:0000256" key="2">
    <source>
        <dbReference type="ARBA" id="ARBA00023015"/>
    </source>
</evidence>
<dbReference type="PROSITE" id="PS50048">
    <property type="entry name" value="ZN2_CY6_FUNGAL_2"/>
    <property type="match status" value="1"/>
</dbReference>
<dbReference type="SMART" id="SM00906">
    <property type="entry name" value="Fungal_trans"/>
    <property type="match status" value="1"/>
</dbReference>
<dbReference type="InterPro" id="IPR001138">
    <property type="entry name" value="Zn2Cys6_DnaBD"/>
</dbReference>
<dbReference type="OrthoDB" id="2123952at2759"/>
<dbReference type="EMBL" id="ML736408">
    <property type="protein sequence ID" value="KAE8371648.1"/>
    <property type="molecule type" value="Genomic_DNA"/>
</dbReference>
<reference evidence="8 9" key="1">
    <citation type="submission" date="2019-04" db="EMBL/GenBank/DDBJ databases">
        <title>Friends and foes A comparative genomics studyof 23 Aspergillus species from section Flavi.</title>
        <authorList>
            <consortium name="DOE Joint Genome Institute"/>
            <person name="Kjaerbolling I."/>
            <person name="Vesth T."/>
            <person name="Frisvad J.C."/>
            <person name="Nybo J.L."/>
            <person name="Theobald S."/>
            <person name="Kildgaard S."/>
            <person name="Isbrandt T."/>
            <person name="Kuo A."/>
            <person name="Sato A."/>
            <person name="Lyhne E.K."/>
            <person name="Kogle M.E."/>
            <person name="Wiebenga A."/>
            <person name="Kun R.S."/>
            <person name="Lubbers R.J."/>
            <person name="Makela M.R."/>
            <person name="Barry K."/>
            <person name="Chovatia M."/>
            <person name="Clum A."/>
            <person name="Daum C."/>
            <person name="Haridas S."/>
            <person name="He G."/>
            <person name="LaButti K."/>
            <person name="Lipzen A."/>
            <person name="Mondo S."/>
            <person name="Riley R."/>
            <person name="Salamov A."/>
            <person name="Simmons B.A."/>
            <person name="Magnuson J.K."/>
            <person name="Henrissat B."/>
            <person name="Mortensen U.H."/>
            <person name="Larsen T.O."/>
            <person name="Devries R.P."/>
            <person name="Grigoriev I.V."/>
            <person name="Machida M."/>
            <person name="Baker S.E."/>
            <person name="Andersen M.R."/>
        </authorList>
    </citation>
    <scope>NUCLEOTIDE SEQUENCE [LARGE SCALE GENOMIC DNA]</scope>
    <source>
        <strain evidence="8 9">IBT 29228</strain>
    </source>
</reference>
<evidence type="ECO:0000313" key="9">
    <source>
        <dbReference type="Proteomes" id="UP000326198"/>
    </source>
</evidence>
<gene>
    <name evidence="8" type="ORF">BDV26DRAFT_286617</name>
</gene>
<organism evidence="8 9">
    <name type="scientific">Aspergillus bertholletiae</name>
    <dbReference type="NCBI Taxonomy" id="1226010"/>
    <lineage>
        <taxon>Eukaryota</taxon>
        <taxon>Fungi</taxon>
        <taxon>Dikarya</taxon>
        <taxon>Ascomycota</taxon>
        <taxon>Pezizomycotina</taxon>
        <taxon>Eurotiomycetes</taxon>
        <taxon>Eurotiomycetidae</taxon>
        <taxon>Eurotiales</taxon>
        <taxon>Aspergillaceae</taxon>
        <taxon>Aspergillus</taxon>
        <taxon>Aspergillus subgen. Circumdati</taxon>
    </lineage>
</organism>
<dbReference type="GO" id="GO:0000981">
    <property type="term" value="F:DNA-binding transcription factor activity, RNA polymerase II-specific"/>
    <property type="evidence" value="ECO:0007669"/>
    <property type="project" value="InterPro"/>
</dbReference>
<dbReference type="PROSITE" id="PS00463">
    <property type="entry name" value="ZN2_CY6_FUNGAL_1"/>
    <property type="match status" value="1"/>
</dbReference>
<keyword evidence="6" id="KW-0175">Coiled coil</keyword>
<keyword evidence="5" id="KW-0539">Nucleus</keyword>
<dbReference type="GO" id="GO:0000978">
    <property type="term" value="F:RNA polymerase II cis-regulatory region sequence-specific DNA binding"/>
    <property type="evidence" value="ECO:0007669"/>
    <property type="project" value="TreeGrafter"/>
</dbReference>
<dbReference type="Pfam" id="PF00172">
    <property type="entry name" value="Zn_clus"/>
    <property type="match status" value="1"/>
</dbReference>
<dbReference type="Gene3D" id="4.10.240.10">
    <property type="entry name" value="Zn(2)-C6 fungal-type DNA-binding domain"/>
    <property type="match status" value="1"/>
</dbReference>
<dbReference type="GO" id="GO:0005634">
    <property type="term" value="C:nucleus"/>
    <property type="evidence" value="ECO:0007669"/>
    <property type="project" value="TreeGrafter"/>
</dbReference>
<dbReference type="InterPro" id="IPR007219">
    <property type="entry name" value="XnlR_reg_dom"/>
</dbReference>
<dbReference type="InterPro" id="IPR036864">
    <property type="entry name" value="Zn2-C6_fun-type_DNA-bd_sf"/>
</dbReference>
<evidence type="ECO:0000256" key="1">
    <source>
        <dbReference type="ARBA" id="ARBA00022723"/>
    </source>
</evidence>
<dbReference type="SMART" id="SM00066">
    <property type="entry name" value="GAL4"/>
    <property type="match status" value="1"/>
</dbReference>
<keyword evidence="3" id="KW-0238">DNA-binding</keyword>
<dbReference type="PANTHER" id="PTHR47424:SF5">
    <property type="entry name" value="ZN(II)2CYS6 TRANSCRIPTION FACTOR (EUROFUNG)"/>
    <property type="match status" value="1"/>
</dbReference>
<evidence type="ECO:0000256" key="6">
    <source>
        <dbReference type="SAM" id="Coils"/>
    </source>
</evidence>
<evidence type="ECO:0000256" key="4">
    <source>
        <dbReference type="ARBA" id="ARBA00023163"/>
    </source>
</evidence>
<keyword evidence="2" id="KW-0805">Transcription regulation</keyword>
<sequence>MSSSQQEKGDQDGTTQKKTRAPYIQRACIECKRRKQRCSGHDPCKNCEGRAVRCNYGMGDSPPNHTKNSTDCLKTVASQVQSLSCLVESMQAEIQSLKEVTGTGQTGKVGGSLRDTQEAYEGRQSKRRKLSQPITLVVSPPPVQGPRYQGLTSAEYSLKLTSLKLAQLQNPMGTKPSNLDACYDRGEAKDASKVLGNTAQLSQVNSQARSEQVSVQVFTELSHSRARELVILYSDVVGSLHPIVDISTVLDCVDQLYARLRETRKNSEKQTGRYDVIVIRLVLAIALLSEQNQNAALIESCYEEVEQELNSILCSETVSLRGVILVLMGAIYHLFSSRMRMAWRLCGISASLAVGLGLHRPETLQKAFPKEQERLKAVRIMWSIFVLDHGWSAALGLPRNIDDAAFDGFQLVPEDSPYLGAMASYCAISTKIVNATSKIPVNTQVYEEEQFQFLNYQIDRWQQTALDGLVISPSGWHSMPCDPPDAVSALLYLRANQLRILLLRPLFFTESIVKPDQAKISSSLQIAIQTISMIYHLNATTDIYCKQHPFFSHFLTSATSLILLIITYRGNLDISTQRSRMCAPHDVCQPLNQALELISAYSSLSNYSAQLHRHLLSIVGLLSRLEILSLDVDAGEATELQPPPEIGSQHQECIPDMVPFYQADHQQMDSFLNGTIWNELDKLLTSRLNSVEPLVESGDSKAEYCVMCDEAL</sequence>
<protein>
    <recommendedName>
        <fullName evidence="7">Zn(2)-C6 fungal-type domain-containing protein</fullName>
    </recommendedName>
</protein>
<keyword evidence="4" id="KW-0804">Transcription</keyword>